<evidence type="ECO:0000313" key="3">
    <source>
        <dbReference type="Proteomes" id="UP000234212"/>
    </source>
</evidence>
<dbReference type="EMBL" id="PKJX01000002">
    <property type="protein sequence ID" value="PLA57619.1"/>
    <property type="molecule type" value="Genomic_DNA"/>
</dbReference>
<comment type="caution">
    <text evidence="2">The sequence shown here is derived from an EMBL/GenBank/DDBJ whole genome shotgun (WGS) entry which is preliminary data.</text>
</comment>
<keyword evidence="1" id="KW-0812">Transmembrane</keyword>
<name>A0AAP8J1X6_LACRH</name>
<sequence length="39" mass="4364">MSVADALMLMLVFGGFILSLIGLIITIMLIIQDNQKDRR</sequence>
<evidence type="ECO:0000256" key="1">
    <source>
        <dbReference type="SAM" id="Phobius"/>
    </source>
</evidence>
<feature type="transmembrane region" description="Helical" evidence="1">
    <location>
        <begin position="6"/>
        <end position="31"/>
    </location>
</feature>
<protein>
    <submittedName>
        <fullName evidence="2">Holin-like toxin</fullName>
    </submittedName>
</protein>
<keyword evidence="1" id="KW-0472">Membrane</keyword>
<dbReference type="Proteomes" id="UP000234212">
    <property type="component" value="Unassembled WGS sequence"/>
</dbReference>
<dbReference type="AlphaFoldDB" id="A0AAP8J1X6"/>
<dbReference type="RefSeq" id="WP_005717655.1">
    <property type="nucleotide sequence ID" value="NZ_CP045531.1"/>
</dbReference>
<organism evidence="2 3">
    <name type="scientific">Lacticaseibacillus rhamnosus</name>
    <name type="common">Lactobacillus rhamnosus</name>
    <dbReference type="NCBI Taxonomy" id="47715"/>
    <lineage>
        <taxon>Bacteria</taxon>
        <taxon>Bacillati</taxon>
        <taxon>Bacillota</taxon>
        <taxon>Bacilli</taxon>
        <taxon>Lactobacillales</taxon>
        <taxon>Lactobacillaceae</taxon>
        <taxon>Lacticaseibacillus</taxon>
    </lineage>
</organism>
<dbReference type="Pfam" id="PF16935">
    <property type="entry name" value="Hol_Tox"/>
    <property type="match status" value="1"/>
</dbReference>
<keyword evidence="1" id="KW-1133">Transmembrane helix</keyword>
<reference evidence="2 3" key="1">
    <citation type="submission" date="2017-12" db="EMBL/GenBank/DDBJ databases">
        <title>Phylogenetic diversity of female urinary microbiome.</title>
        <authorList>
            <person name="Thomas-White K."/>
            <person name="Wolfe A.J."/>
        </authorList>
    </citation>
    <scope>NUCLEOTIDE SEQUENCE [LARGE SCALE GENOMIC DNA]</scope>
    <source>
        <strain evidence="2 3">UMB0004</strain>
    </source>
</reference>
<gene>
    <name evidence="2" type="ORF">CYJ91_07495</name>
</gene>
<accession>A0AAP8J1X6</accession>
<evidence type="ECO:0000313" key="2">
    <source>
        <dbReference type="EMBL" id="PLA57619.1"/>
    </source>
</evidence>
<proteinExistence type="predicted"/>
<dbReference type="InterPro" id="IPR031616">
    <property type="entry name" value="BsrE-like"/>
</dbReference>